<comment type="caution">
    <text evidence="2">The sequence shown here is derived from an EMBL/GenBank/DDBJ whole genome shotgun (WGS) entry which is preliminary data.</text>
</comment>
<protein>
    <submittedName>
        <fullName evidence="2">Class I SAM-dependent methyltransferase</fullName>
    </submittedName>
</protein>
<dbReference type="InterPro" id="IPR041698">
    <property type="entry name" value="Methyltransf_25"/>
</dbReference>
<proteinExistence type="predicted"/>
<evidence type="ECO:0000259" key="1">
    <source>
        <dbReference type="Pfam" id="PF13649"/>
    </source>
</evidence>
<dbReference type="Proteomes" id="UP000294513">
    <property type="component" value="Unassembled WGS sequence"/>
</dbReference>
<dbReference type="EMBL" id="SMKU01000203">
    <property type="protein sequence ID" value="TDD76826.1"/>
    <property type="molecule type" value="Genomic_DNA"/>
</dbReference>
<dbReference type="GO" id="GO:0008168">
    <property type="term" value="F:methyltransferase activity"/>
    <property type="evidence" value="ECO:0007669"/>
    <property type="project" value="UniProtKB-KW"/>
</dbReference>
<gene>
    <name evidence="2" type="ORF">E1298_30065</name>
</gene>
<organism evidence="2 3">
    <name type="scientific">Actinomadura rubrisoli</name>
    <dbReference type="NCBI Taxonomy" id="2530368"/>
    <lineage>
        <taxon>Bacteria</taxon>
        <taxon>Bacillati</taxon>
        <taxon>Actinomycetota</taxon>
        <taxon>Actinomycetes</taxon>
        <taxon>Streptosporangiales</taxon>
        <taxon>Thermomonosporaceae</taxon>
        <taxon>Actinomadura</taxon>
    </lineage>
</organism>
<accession>A0A4R5AYD8</accession>
<keyword evidence="3" id="KW-1185">Reference proteome</keyword>
<dbReference type="RefSeq" id="WP_131899194.1">
    <property type="nucleotide sequence ID" value="NZ_SMKU01000203.1"/>
</dbReference>
<dbReference type="PANTHER" id="PTHR43464">
    <property type="entry name" value="METHYLTRANSFERASE"/>
    <property type="match status" value="1"/>
</dbReference>
<dbReference type="SUPFAM" id="SSF53335">
    <property type="entry name" value="S-adenosyl-L-methionine-dependent methyltransferases"/>
    <property type="match status" value="1"/>
</dbReference>
<dbReference type="AlphaFoldDB" id="A0A4R5AYD8"/>
<evidence type="ECO:0000313" key="3">
    <source>
        <dbReference type="Proteomes" id="UP000294513"/>
    </source>
</evidence>
<reference evidence="2 3" key="1">
    <citation type="submission" date="2019-03" db="EMBL/GenBank/DDBJ databases">
        <title>Draft genome sequences of novel Actinobacteria.</title>
        <authorList>
            <person name="Sahin N."/>
            <person name="Ay H."/>
            <person name="Saygin H."/>
        </authorList>
    </citation>
    <scope>NUCLEOTIDE SEQUENCE [LARGE SCALE GENOMIC DNA]</scope>
    <source>
        <strain evidence="2 3">H3C3</strain>
    </source>
</reference>
<evidence type="ECO:0000313" key="2">
    <source>
        <dbReference type="EMBL" id="TDD76826.1"/>
    </source>
</evidence>
<sequence>MAVPERLAWAVEQLAVRPDDRLLEIGCGTGVAVSLVCEALADGRITAIDRSAKVIAGAERRNAAHIAAGRAALRTQALEDLASGGERFDKIFAVNVNLFWVRPARRELALISGRLEPGGELYLFYEPPAAEQAAGLARTVAEALTDGGFATGTSTAPTARSALVCVRGRKAGS</sequence>
<dbReference type="PANTHER" id="PTHR43464:SF92">
    <property type="entry name" value="SLR1071 PROTEIN"/>
    <property type="match status" value="1"/>
</dbReference>
<keyword evidence="2" id="KW-0489">Methyltransferase</keyword>
<dbReference type="OrthoDB" id="4571118at2"/>
<keyword evidence="2" id="KW-0808">Transferase</keyword>
<dbReference type="Gene3D" id="3.40.50.150">
    <property type="entry name" value="Vaccinia Virus protein VP39"/>
    <property type="match status" value="1"/>
</dbReference>
<dbReference type="CDD" id="cd02440">
    <property type="entry name" value="AdoMet_MTases"/>
    <property type="match status" value="1"/>
</dbReference>
<dbReference type="InterPro" id="IPR029063">
    <property type="entry name" value="SAM-dependent_MTases_sf"/>
</dbReference>
<name>A0A4R5AYD8_9ACTN</name>
<feature type="domain" description="Methyltransferase" evidence="1">
    <location>
        <begin position="23"/>
        <end position="119"/>
    </location>
</feature>
<dbReference type="GO" id="GO:0032259">
    <property type="term" value="P:methylation"/>
    <property type="evidence" value="ECO:0007669"/>
    <property type="project" value="UniProtKB-KW"/>
</dbReference>
<dbReference type="Pfam" id="PF13649">
    <property type="entry name" value="Methyltransf_25"/>
    <property type="match status" value="1"/>
</dbReference>